<evidence type="ECO:0000313" key="2">
    <source>
        <dbReference type="Proteomes" id="UP000244223"/>
    </source>
</evidence>
<comment type="caution">
    <text evidence="1">The sequence shown here is derived from an EMBL/GenBank/DDBJ whole genome shotgun (WGS) entry which is preliminary data.</text>
</comment>
<protein>
    <submittedName>
        <fullName evidence="1">Uncharacterized protein</fullName>
    </submittedName>
</protein>
<proteinExistence type="predicted"/>
<dbReference type="Proteomes" id="UP000244223">
    <property type="component" value="Unassembled WGS sequence"/>
</dbReference>
<evidence type="ECO:0000313" key="1">
    <source>
        <dbReference type="EMBL" id="PTQ90790.1"/>
    </source>
</evidence>
<keyword evidence="2" id="KW-1185">Reference proteome</keyword>
<dbReference type="RefSeq" id="WP_107864631.1">
    <property type="nucleotide sequence ID" value="NZ_QAON01000002.1"/>
</dbReference>
<accession>A0A2T5J2N9</accession>
<dbReference type="OrthoDB" id="4533163at2"/>
<dbReference type="AlphaFoldDB" id="A0A2T5J2N9"/>
<gene>
    <name evidence="1" type="ORF">C8N29_102190</name>
</gene>
<organism evidence="1 2">
    <name type="scientific">Agitococcus lubricus</name>
    <dbReference type="NCBI Taxonomy" id="1077255"/>
    <lineage>
        <taxon>Bacteria</taxon>
        <taxon>Pseudomonadati</taxon>
        <taxon>Pseudomonadota</taxon>
        <taxon>Gammaproteobacteria</taxon>
        <taxon>Moraxellales</taxon>
        <taxon>Moraxellaceae</taxon>
        <taxon>Agitococcus</taxon>
    </lineage>
</organism>
<sequence>MAVEAVSAITELQAFSTIELLSIFRTLSAPSIAQMHGEYRAKLLAQPSLLAKLGGQLAVANPFIPWLCKAFRPVTAFEGRGYNTFLWRNHIIQRYPMKTRIALSRYDNQPVYQLVYRAYHSLCGDMYMVDELRQLSDTLYLGIGTWGLTKKQQQIPLPFVLEGAIANYRGDIGQERANFNW</sequence>
<name>A0A2T5J2N9_9GAMM</name>
<dbReference type="EMBL" id="QAON01000002">
    <property type="protein sequence ID" value="PTQ90790.1"/>
    <property type="molecule type" value="Genomic_DNA"/>
</dbReference>
<reference evidence="1 2" key="1">
    <citation type="submission" date="2018-04" db="EMBL/GenBank/DDBJ databases">
        <title>Genomic Encyclopedia of Archaeal and Bacterial Type Strains, Phase II (KMG-II): from individual species to whole genera.</title>
        <authorList>
            <person name="Goeker M."/>
        </authorList>
    </citation>
    <scope>NUCLEOTIDE SEQUENCE [LARGE SCALE GENOMIC DNA]</scope>
    <source>
        <strain evidence="1 2">DSM 5822</strain>
    </source>
</reference>